<dbReference type="SUPFAM" id="SSF55418">
    <property type="entry name" value="eIF4e-like"/>
    <property type="match status" value="1"/>
</dbReference>
<dbReference type="EMBL" id="MLAK01001097">
    <property type="protein sequence ID" value="OHS97742.1"/>
    <property type="molecule type" value="Genomic_DNA"/>
</dbReference>
<organism evidence="1 2">
    <name type="scientific">Tritrichomonas foetus</name>
    <dbReference type="NCBI Taxonomy" id="1144522"/>
    <lineage>
        <taxon>Eukaryota</taxon>
        <taxon>Metamonada</taxon>
        <taxon>Parabasalia</taxon>
        <taxon>Tritrichomonadida</taxon>
        <taxon>Tritrichomonadidae</taxon>
        <taxon>Tritrichomonas</taxon>
    </lineage>
</organism>
<name>A0A1J4JEX1_9EUKA</name>
<dbReference type="GeneID" id="94845279"/>
<dbReference type="Gene3D" id="3.30.760.10">
    <property type="entry name" value="RNA Cap, Translation Initiation Factor Eif4e"/>
    <property type="match status" value="1"/>
</dbReference>
<dbReference type="VEuPathDB" id="TrichDB:TRFO_35991"/>
<comment type="caution">
    <text evidence="1">The sequence shown here is derived from an EMBL/GenBank/DDBJ whole genome shotgun (WGS) entry which is preliminary data.</text>
</comment>
<evidence type="ECO:0000313" key="2">
    <source>
        <dbReference type="Proteomes" id="UP000179807"/>
    </source>
</evidence>
<sequence>MCAFQLVFPKDKSKTEVNKIDITNSDDFLFEVSKIDSSIPYYNYTVSLFRHGLAPDWSKAPPNSTGGHFRISFPTNIQAFRSFVFLAVDFLNTKRKAIPFSENIEGLLVNIKKIDFTIQVWVNDGFSGSKIAQRYAFFNTWLNNTVSSDKTAQIEFHAHPTYRTYHTTSKDAKALAGKIRTFQDCIKDVVGAKDSNHKESASNNKELAVFNYKVAILHKRSRVERRMNPSYIDSIDTSKL</sequence>
<dbReference type="InterPro" id="IPR023398">
    <property type="entry name" value="TIF_eIF4e-like"/>
</dbReference>
<protein>
    <submittedName>
        <fullName evidence="1">Uncharacterized protein</fullName>
    </submittedName>
</protein>
<evidence type="ECO:0000313" key="1">
    <source>
        <dbReference type="EMBL" id="OHS97742.1"/>
    </source>
</evidence>
<reference evidence="1" key="1">
    <citation type="submission" date="2016-10" db="EMBL/GenBank/DDBJ databases">
        <authorList>
            <person name="Benchimol M."/>
            <person name="Almeida L.G."/>
            <person name="Vasconcelos A.T."/>
            <person name="Perreira-Neves A."/>
            <person name="Rosa I.A."/>
            <person name="Tasca T."/>
            <person name="Bogo M.R."/>
            <person name="de Souza W."/>
        </authorList>
    </citation>
    <scope>NUCLEOTIDE SEQUENCE [LARGE SCALE GENOMIC DNA]</scope>
    <source>
        <strain evidence="1">K</strain>
    </source>
</reference>
<proteinExistence type="predicted"/>
<accession>A0A1J4JEX1</accession>
<dbReference type="AlphaFoldDB" id="A0A1J4JEX1"/>
<keyword evidence="2" id="KW-1185">Reference proteome</keyword>
<dbReference type="Proteomes" id="UP000179807">
    <property type="component" value="Unassembled WGS sequence"/>
</dbReference>
<gene>
    <name evidence="1" type="ORF">TRFO_35991</name>
</gene>
<dbReference type="RefSeq" id="XP_068350879.1">
    <property type="nucleotide sequence ID" value="XM_068510575.1"/>
</dbReference>